<dbReference type="Proteomes" id="UP001325023">
    <property type="component" value="Chromosome"/>
</dbReference>
<protein>
    <submittedName>
        <fullName evidence="1">Uncharacterized protein</fullName>
    </submittedName>
</protein>
<proteinExistence type="predicted"/>
<dbReference type="EMBL" id="CP140009">
    <property type="protein sequence ID" value="WQD73063.1"/>
    <property type="molecule type" value="Genomic_DNA"/>
</dbReference>
<sequence length="63" mass="6710">MSQINGYGSYNPYNSAYGAGDTAGNPTLDAESQRSKEIQAQGLKLSNDATQDTNVKGAAEKRR</sequence>
<keyword evidence="2" id="KW-1185">Reference proteome</keyword>
<evidence type="ECO:0000313" key="2">
    <source>
        <dbReference type="Proteomes" id="UP001325023"/>
    </source>
</evidence>
<evidence type="ECO:0000313" key="1">
    <source>
        <dbReference type="EMBL" id="WQD73063.1"/>
    </source>
</evidence>
<name>A0ACD4XV33_PSEFL</name>
<organism evidence="1 2">
    <name type="scientific">Pseudomonas fluorescens</name>
    <dbReference type="NCBI Taxonomy" id="294"/>
    <lineage>
        <taxon>Bacteria</taxon>
        <taxon>Pseudomonadati</taxon>
        <taxon>Pseudomonadota</taxon>
        <taxon>Gammaproteobacteria</taxon>
        <taxon>Pseudomonadales</taxon>
        <taxon>Pseudomonadaceae</taxon>
        <taxon>Pseudomonas</taxon>
    </lineage>
</organism>
<reference evidence="1" key="1">
    <citation type="submission" date="2023-12" db="EMBL/GenBank/DDBJ databases">
        <title>Genome sequencing and assembly of bacterial species from a model synthetic community.</title>
        <authorList>
            <person name="Hogle S.L."/>
        </authorList>
    </citation>
    <scope>NUCLEOTIDE SEQUENCE</scope>
    <source>
        <strain evidence="1">SBW25</strain>
    </source>
</reference>
<gene>
    <name evidence="1" type="ORF">U0037_03655</name>
</gene>
<accession>A0ACD4XV33</accession>